<gene>
    <name evidence="2" type="ORF">FCC1311_092812</name>
</gene>
<feature type="region of interest" description="Disordered" evidence="1">
    <location>
        <begin position="20"/>
        <end position="83"/>
    </location>
</feature>
<sequence>MSEEVVGAAAAAAAGAAAATTAAVMSTSSSTSTETSTTGADKAGKGKTDTLASLVGQDLDDDDDEDDEDVEDEEVAPKKPKAAAVAPVLRGVVKVKDGKLTWAGKWAMSKELFAAKETSKFKYTYVGDEKRLNAKKPPSGRYSGHFMLKESEDDSRKIVEKKLKLKFTPREGADELMDVSGAGKNPFGEFSLEGQYWPEHGKLSVNKMYKPADDDYADEDDEDDEGAIDEEDPADVAKELADLQADADEDIELIRKRLREQEAKDASRKKSKH</sequence>
<feature type="compositionally biased region" description="Acidic residues" evidence="1">
    <location>
        <begin position="214"/>
        <end position="234"/>
    </location>
</feature>
<proteinExistence type="predicted"/>
<protein>
    <submittedName>
        <fullName evidence="2">Uncharacterized protein</fullName>
    </submittedName>
</protein>
<accession>A0A2R5GQC0</accession>
<dbReference type="AlphaFoldDB" id="A0A2R5GQC0"/>
<evidence type="ECO:0000256" key="1">
    <source>
        <dbReference type="SAM" id="MobiDB-lite"/>
    </source>
</evidence>
<dbReference type="EMBL" id="BEYU01000141">
    <property type="protein sequence ID" value="GBG33057.1"/>
    <property type="molecule type" value="Genomic_DNA"/>
</dbReference>
<dbReference type="InParanoid" id="A0A2R5GQC0"/>
<evidence type="ECO:0000313" key="2">
    <source>
        <dbReference type="EMBL" id="GBG33057.1"/>
    </source>
</evidence>
<evidence type="ECO:0000313" key="3">
    <source>
        <dbReference type="Proteomes" id="UP000241890"/>
    </source>
</evidence>
<organism evidence="2 3">
    <name type="scientific">Hondaea fermentalgiana</name>
    <dbReference type="NCBI Taxonomy" id="2315210"/>
    <lineage>
        <taxon>Eukaryota</taxon>
        <taxon>Sar</taxon>
        <taxon>Stramenopiles</taxon>
        <taxon>Bigyra</taxon>
        <taxon>Labyrinthulomycetes</taxon>
        <taxon>Thraustochytrida</taxon>
        <taxon>Thraustochytriidae</taxon>
        <taxon>Hondaea</taxon>
    </lineage>
</organism>
<name>A0A2R5GQC0_9STRA</name>
<comment type="caution">
    <text evidence="2">The sequence shown here is derived from an EMBL/GenBank/DDBJ whole genome shotgun (WGS) entry which is preliminary data.</text>
</comment>
<keyword evidence="3" id="KW-1185">Reference proteome</keyword>
<dbReference type="Proteomes" id="UP000241890">
    <property type="component" value="Unassembled WGS sequence"/>
</dbReference>
<reference evidence="2 3" key="1">
    <citation type="submission" date="2017-12" db="EMBL/GenBank/DDBJ databases">
        <title>Sequencing, de novo assembly and annotation of complete genome of a new Thraustochytrid species, strain FCC1311.</title>
        <authorList>
            <person name="Sedici K."/>
            <person name="Godart F."/>
            <person name="Aiese Cigliano R."/>
            <person name="Sanseverino W."/>
            <person name="Barakat M."/>
            <person name="Ortet P."/>
            <person name="Marechal E."/>
            <person name="Cagnac O."/>
            <person name="Amato A."/>
        </authorList>
    </citation>
    <scope>NUCLEOTIDE SEQUENCE [LARGE SCALE GENOMIC DNA]</scope>
</reference>
<feature type="region of interest" description="Disordered" evidence="1">
    <location>
        <begin position="208"/>
        <end position="234"/>
    </location>
</feature>
<feature type="compositionally biased region" description="Low complexity" evidence="1">
    <location>
        <begin position="20"/>
        <end position="40"/>
    </location>
</feature>
<feature type="compositionally biased region" description="Acidic residues" evidence="1">
    <location>
        <begin position="58"/>
        <end position="74"/>
    </location>
</feature>